<dbReference type="InParanoid" id="W0RQW7"/>
<accession>W0RQW7</accession>
<protein>
    <submittedName>
        <fullName evidence="3">Uncharacterized protein</fullName>
    </submittedName>
</protein>
<gene>
    <name evidence="2" type="ORF">J421_4618</name>
    <name evidence="3" type="ORF">J421_5571</name>
</gene>
<feature type="region of interest" description="Disordered" evidence="1">
    <location>
        <begin position="92"/>
        <end position="125"/>
    </location>
</feature>
<evidence type="ECO:0000313" key="3">
    <source>
        <dbReference type="EMBL" id="AHG93106.1"/>
    </source>
</evidence>
<reference evidence="3 4" key="2">
    <citation type="journal article" date="2014" name="Genome Announc.">
        <title>Genome Sequence and Methylome of Soil Bacterium Gemmatirosa kalamazoonensis KBS708T, a Member of the Rarely Cultivated Gemmatimonadetes Phylum.</title>
        <authorList>
            <person name="Debruyn J.M."/>
            <person name="Radosevich M."/>
            <person name="Wommack K.E."/>
            <person name="Polson S.W."/>
            <person name="Hauser L.J."/>
            <person name="Fawaz M.N."/>
            <person name="Korlach J."/>
            <person name="Tsai Y.C."/>
        </authorList>
    </citation>
    <scope>NUCLEOTIDE SEQUENCE [LARGE SCALE GENOMIC DNA]</scope>
    <source>
        <strain evidence="3 4">KBS708</strain>
        <plasmid evidence="3">1</plasmid>
        <plasmid evidence="4">Plasmid 1</plasmid>
    </source>
</reference>
<evidence type="ECO:0000256" key="1">
    <source>
        <dbReference type="SAM" id="MobiDB-lite"/>
    </source>
</evidence>
<reference evidence="3" key="1">
    <citation type="submission" date="2013-12" db="EMBL/GenBank/DDBJ databases">
        <authorList>
            <person name="DeBruyn J.M."/>
            <person name="Radosevich M."/>
            <person name="Wommack K.Eric."/>
            <person name="Polson S."/>
            <person name="Hauser L.J."/>
            <person name="Fawaz M.N."/>
            <person name="Korlach J."/>
            <person name="Tsai Y.-C."/>
        </authorList>
    </citation>
    <scope>NUCLEOTIDE SEQUENCE</scope>
    <source>
        <strain evidence="3">KBS708</strain>
        <plasmid evidence="3">1</plasmid>
    </source>
</reference>
<evidence type="ECO:0000313" key="4">
    <source>
        <dbReference type="Proteomes" id="UP000019151"/>
    </source>
</evidence>
<proteinExistence type="predicted"/>
<dbReference type="RefSeq" id="WP_148306508.1">
    <property type="nucleotide sequence ID" value="NZ_CP007129.1"/>
</dbReference>
<dbReference type="EMBL" id="CP007129">
    <property type="protein sequence ID" value="AHG92153.1"/>
    <property type="molecule type" value="Genomic_DNA"/>
</dbReference>
<dbReference type="Proteomes" id="UP000019151">
    <property type="component" value="Plasmid 1"/>
</dbReference>
<dbReference type="AlphaFoldDB" id="W0RQW7"/>
<organism evidence="3 4">
    <name type="scientific">Gemmatirosa kalamazoonensis</name>
    <dbReference type="NCBI Taxonomy" id="861299"/>
    <lineage>
        <taxon>Bacteria</taxon>
        <taxon>Pseudomonadati</taxon>
        <taxon>Gemmatimonadota</taxon>
        <taxon>Gemmatimonadia</taxon>
        <taxon>Gemmatimonadales</taxon>
        <taxon>Gemmatimonadaceae</taxon>
        <taxon>Gemmatirosa</taxon>
    </lineage>
</organism>
<dbReference type="KEGG" id="gba:J421_5571"/>
<geneLocation type="plasmid" evidence="3 4">
    <name>1</name>
</geneLocation>
<sequence length="138" mass="14999">MRRLGYARPPRDVGEYGLTADQATTLRRIAAGEAVHHSRLGWPGKLNAPVLVKRGLVAKGDDYRYRLTTLGHAWLRQTELLRTAAADVREGTSRAADDVAARTRNQSVTTAAIGERAGVDRGAKSLSHEELADDALRA</sequence>
<feature type="compositionally biased region" description="Basic and acidic residues" evidence="1">
    <location>
        <begin position="92"/>
        <end position="101"/>
    </location>
</feature>
<keyword evidence="4" id="KW-1185">Reference proteome</keyword>
<name>W0RQW7_9BACT</name>
<evidence type="ECO:0000313" key="2">
    <source>
        <dbReference type="EMBL" id="AHG92153.1"/>
    </source>
</evidence>
<dbReference type="EMBL" id="CP007129">
    <property type="protein sequence ID" value="AHG93106.1"/>
    <property type="molecule type" value="Genomic_DNA"/>
</dbReference>
<dbReference type="KEGG" id="gba:J421_4618"/>
<keyword evidence="3" id="KW-0614">Plasmid</keyword>
<dbReference type="HOGENOM" id="CLU_1852305_0_0_0"/>